<evidence type="ECO:0000259" key="21">
    <source>
        <dbReference type="PROSITE" id="PS50199"/>
    </source>
</evidence>
<proteinExistence type="inferred from homology"/>
<dbReference type="PANTHER" id="PTHR23193">
    <property type="entry name" value="NUCLEAR PORE COMPLEX PROTEIN NUP"/>
    <property type="match status" value="1"/>
</dbReference>
<dbReference type="GO" id="GO:0005509">
    <property type="term" value="F:calcium ion binding"/>
    <property type="evidence" value="ECO:0007669"/>
    <property type="project" value="InterPro"/>
</dbReference>
<evidence type="ECO:0000256" key="15">
    <source>
        <dbReference type="ARBA" id="ARBA00060842"/>
    </source>
</evidence>
<evidence type="ECO:0000256" key="14">
    <source>
        <dbReference type="ARBA" id="ARBA00023242"/>
    </source>
</evidence>
<evidence type="ECO:0000256" key="16">
    <source>
        <dbReference type="ARBA" id="ARBA00068609"/>
    </source>
</evidence>
<feature type="compositionally biased region" description="Basic and acidic residues" evidence="20">
    <location>
        <begin position="1206"/>
        <end position="1219"/>
    </location>
</feature>
<dbReference type="GO" id="GO:0008270">
    <property type="term" value="F:zinc ion binding"/>
    <property type="evidence" value="ECO:0007669"/>
    <property type="project" value="UniProtKB-KW"/>
</dbReference>
<feature type="compositionally biased region" description="Acidic residues" evidence="20">
    <location>
        <begin position="1285"/>
        <end position="1297"/>
    </location>
</feature>
<feature type="compositionally biased region" description="Low complexity" evidence="20">
    <location>
        <begin position="2384"/>
        <end position="2420"/>
    </location>
</feature>
<dbReference type="GO" id="GO:0008139">
    <property type="term" value="F:nuclear localization sequence binding"/>
    <property type="evidence" value="ECO:0007669"/>
    <property type="project" value="TreeGrafter"/>
</dbReference>
<feature type="compositionally biased region" description="Polar residues" evidence="20">
    <location>
        <begin position="1743"/>
        <end position="1754"/>
    </location>
</feature>
<accession>A0AAD2FVW9</accession>
<evidence type="ECO:0000256" key="12">
    <source>
        <dbReference type="ARBA" id="ARBA00023132"/>
    </source>
</evidence>
<feature type="compositionally biased region" description="Low complexity" evidence="20">
    <location>
        <begin position="571"/>
        <end position="580"/>
    </location>
</feature>
<dbReference type="SMART" id="SM00054">
    <property type="entry name" value="EFh"/>
    <property type="match status" value="3"/>
</dbReference>
<evidence type="ECO:0000256" key="20">
    <source>
        <dbReference type="SAM" id="MobiDB-lite"/>
    </source>
</evidence>
<dbReference type="SUPFAM" id="SSF47473">
    <property type="entry name" value="EF-hand"/>
    <property type="match status" value="2"/>
</dbReference>
<protein>
    <recommendedName>
        <fullName evidence="16">Nuclear pore complex protein Nup153</fullName>
    </recommendedName>
    <alternativeName>
        <fullName evidence="18">153 kDa nucleoporin</fullName>
    </alternativeName>
    <alternativeName>
        <fullName evidence="17">Nucleoporin Nup153</fullName>
    </alternativeName>
</protein>
<gene>
    <name evidence="23" type="ORF">CYCCA115_LOCUS15181</name>
</gene>
<evidence type="ECO:0000256" key="2">
    <source>
        <dbReference type="ARBA" id="ARBA00004126"/>
    </source>
</evidence>
<dbReference type="InterPro" id="IPR036322">
    <property type="entry name" value="WD40_repeat_dom_sf"/>
</dbReference>
<evidence type="ECO:0000313" key="23">
    <source>
        <dbReference type="EMBL" id="CAJ1954588.1"/>
    </source>
</evidence>
<feature type="compositionally biased region" description="Polar residues" evidence="20">
    <location>
        <begin position="2714"/>
        <end position="2748"/>
    </location>
</feature>
<dbReference type="SUPFAM" id="SSF50978">
    <property type="entry name" value="WD40 repeat-like"/>
    <property type="match status" value="1"/>
</dbReference>
<sequence>MGSLDDTLRLEASETSPLAGETPFASAVRPTASGLQWLAVPSAKAGLAYRIVGGASLERLDIGEGVSIAAATSIHAPATHICTCFDGRLVAVTCIDGSMECFDSTSSGLESRWIITNCHSHFTNDLSVPPSSDRSKAASASGPVSSFSFAPSSYELMLVDALKGSLAIYNAVNAQPTNELTHNAPSGVLSASWSTSSDVPVLAFGNEDGSIEICRYQDNSLAWLKTLECPHEEEDFCCTHLDWSKQYLLVGLCKVNRGDEEADEEDEDDTAEHEAAMYMTSMDMASFSPGEWHELGDVVPFFSVPRSGRHAFFSFFVHPIKHPLCVVAANVGTDVAVLAEEDGSWAVIEFEEGNEPTTPTDDEDEFSFPIGVGVVPLASGFFQLLLPTTDGSLSTFTFRKEDEPEAVKVVNILSTDLEDGAVEMIEAASPPDLAEEPPVPGLAGKISSTQTFGAGYGDSFSFVPTTIAAPSTGDDKPIFGFGGSASSNTTFGSTSTFGGGGFGQPSTLGGGSSGTPEAKAASISAASTGGDKPVFGGSISSNPTFGGSAFGQTSSKFGGGGFGQPSTLGGSSAESPEAKAAPVLEATATLSSGPVFGSGTKAGISGGFAALSASPPSSGFGSTFSDTSTKKPFYSEPSAFASPPKKGEAENSAPQAFKTTGSQTPSTATPAISTPANTSDALAFGSGSKAPSFTFGVPSASPFAFNTTSATTPAESPFNAFSSSKTSPSQGFMAKPLFGTKKEQVKVTESEKPLTPKAPPVVLPTADKYSAAGKSAARVFDTLDEEKAGALAIDSFENLSEELGEGFHGDEYDKQITIIDPSGSGFIQRTAFIDWYTELVEGDDNDGSSIDSDERAEREEEREKALAAFQNLSGGNDTIPETDFQRLIESLNTVYCAEEHRKTLKIIARGGEIHELDFLSWYVGWLFGGDESSDEEEYSDTEASAGAKNTSSKSGSLGAMFSVDKDSWKCEICSVRNNGDSKKCLACESVRPGFEDDVAKAEKAAAESSGSAIGSSGFSFGGSSSSGGIGAGGFAFGAPAPISADSGISSGGGFTFGAPAPASGGFTFGAPKSDAPKPLTESGFTFGGPAARVAATTPKSDEAGTGFHFTPAKLSTANSDQSLSDAGKSAARVFDTIDEEKGGSLPIDSFENLSEELGEGFHGDEYDKQIAIIDPNRSGKITRTAFIDWYTELVEGDDDDGSSINSEEKAEREEERQKAQDAFQDLSGRDSTIPASDFQKLVESMNTVYCEEEHRKTLKKITKDGKIKESDFLSWYVDWLFGGDESTDEEDDDDDAEASAGAKDTSSKSGSLGAMFSVDKDSWKCEICSVRNNGDSKKCLACESVRPGFEDDVAKAEKAAAESSGSAIGSGGFSFGGSSSSGGIGAGGFAFGAPAPISADSGISSGGGFTFGAPAPASGGFTFGAPKSDAPKPLTESPKLLTDTKPANSDQGLSDAGKSAARIFDTLDEEKGGSLPIDSFENLSEELGEGFHGDEYDKQIAIIDPNRSGKITRTAFIDWYTELVEGDDDDGSSINSEEKAEREEERQKAQDAFQDLSGRDSTIPASDFQKLVESMNTVYCEEEHRKTLKKITKDGKIKESDFLSWYVDWLFGGDESTDEEDDDDDAEASAGAKDTSSKSGSLGAMFSVDKDSWKCEICSVRNNGDSKKCLACESVRPGFEDDVAKAEKAAAESSGSAIGSGGFSFGGSSSSGGIGAGGFAFGAPAPISADSGISSGGGFTFGAPQNDSPSNPVDSSATTATTSTSSAAFPPMSTKAPTPFSAKKKPPASGATESKPANPFSGISLVPSKPLETAAKKATVPGISAAFPPMSSKAPTPFGGGQVKATTSTSSATFPPMSTNAPTPFSAKTTPASGATESKPTNPFSGVSLVTTKPLETAAKKTIVQGSSAAFPPMSTKAPTPFGGGQAKATTSTSSAAFPPMSTKAPTPFGGGQAKATTSFIGKAASGISQSQLSAAPMTTVSTFGGPSTKAATPDSSAAFPPMSAKAPTPFGGGQAKTLFSASSSTTNATKVSSGSYPHVASKAPTLFGVGNATAKAQASVGTINAAVAAKPPSQLVAQSATKQNDRLGIGKLRSSLSQNTSDAGIKFVELTTKMEEMLYRVGGLQGKTELDGDFEDRIQSMVDRVQSNRASLTASGTSIGSQRQTNTFLLSRKVDSERQVREAARLVNLMMTESPGEKLADTQPLDYQSEMNRRKFAAAAVGVVGQMKLAKEKLQLLEVATQSSQDGSWMLATGVIEQYKRTNAFKQRLDRIEGKLDRANRSLPLQEKQRIEKSRTGQSTYGLTMTPRKQRPRPIPLAEALTPLSKLTGTREQNGLSAQNWGDMASSLQEVGSQYSRTVRVSGTSSLKTLRGTEPDKPAPKAPSVVRSLLLSPSQERPYSALPQSSSASSSTSITIFSPKPRTKTKTRSGWDTVSTLDQAVVQKLSFSVSGELKEATLADASRKKLDRFGTTPEKVKQSIDIKKNQSAFPTPTRSKELATETEPKTQLPKKEVSSAALPPMSSKAPINPFSKTAQKSSDSKPPMKPKQATSYPPISAVAPKPFTDDKTGTSSSSAVPNKETPPVLSAQSATKTDPFSTASMGSSLFSSGVSGSTPSPFGAKPTSDSVSKASGAPDYNAILIAFYQKHNPAKVAEVAKTLEKYRGREVEMFQKLASKYKVKSPLDESQSMPATTPGFANASAAKSPFGSAGAPASNTAASPFQSSGPSNTLGSASPFSSGGAMNTASTFGKPPASPFGPAPGAGTMVSSTPFGSSAPPSTPFGGGGLSSATPFGGAPSPSPFGPAAAPTMQPAGVTQNTLQGKDPREMLMQFYQQYNPNKLGEVDKVLTKYKGQEEQLFRNLAKKYSLDPSAFGLPPAPTAVGFGSPAPAPASFGQASSFGAASTSTFGGSSGFGQPSQMGFGSPGAAGSSTAFGSGMSGAQGTSSFGSLAQSPSPSPFGNSSMGGGGFGSPAPAFGAPSSMGFGGGSTPFGAARR</sequence>
<dbReference type="PANTHER" id="PTHR23193:SF23">
    <property type="entry name" value="NUCLEAR PORE COMPLEX PROTEIN NUP153"/>
    <property type="match status" value="1"/>
</dbReference>
<dbReference type="SUPFAM" id="SSF90209">
    <property type="entry name" value="Ran binding protein zinc finger-like"/>
    <property type="match status" value="3"/>
</dbReference>
<dbReference type="PROSITE" id="PS01358">
    <property type="entry name" value="ZF_RANBP2_1"/>
    <property type="match status" value="3"/>
</dbReference>
<keyword evidence="14" id="KW-0539">Nucleus</keyword>
<evidence type="ECO:0000256" key="8">
    <source>
        <dbReference type="ARBA" id="ARBA00022833"/>
    </source>
</evidence>
<keyword evidence="11" id="KW-0238">DNA-binding</keyword>
<feature type="compositionally biased region" description="Basic and acidic residues" evidence="20">
    <location>
        <begin position="2470"/>
        <end position="2485"/>
    </location>
</feature>
<evidence type="ECO:0000256" key="19">
    <source>
        <dbReference type="PROSITE-ProRule" id="PRU00322"/>
    </source>
</evidence>
<comment type="similarity">
    <text evidence="15">Belongs to the NUP153 family.</text>
</comment>
<evidence type="ECO:0000256" key="1">
    <source>
        <dbReference type="ARBA" id="ARBA00001947"/>
    </source>
</evidence>
<evidence type="ECO:0000256" key="7">
    <source>
        <dbReference type="ARBA" id="ARBA00022816"/>
    </source>
</evidence>
<feature type="domain" description="EF-hand" evidence="22">
    <location>
        <begin position="1161"/>
        <end position="1196"/>
    </location>
</feature>
<evidence type="ECO:0000256" key="6">
    <source>
        <dbReference type="ARBA" id="ARBA00022771"/>
    </source>
</evidence>
<feature type="compositionally biased region" description="Low complexity" evidence="20">
    <location>
        <begin position="1755"/>
        <end position="1768"/>
    </location>
</feature>
<keyword evidence="24" id="KW-1185">Reference proteome</keyword>
<evidence type="ECO:0000256" key="3">
    <source>
        <dbReference type="ARBA" id="ARBA00004567"/>
    </source>
</evidence>
<feature type="compositionally biased region" description="Polar residues" evidence="20">
    <location>
        <begin position="652"/>
        <end position="663"/>
    </location>
</feature>
<evidence type="ECO:0000256" key="5">
    <source>
        <dbReference type="ARBA" id="ARBA00022723"/>
    </source>
</evidence>
<feature type="region of interest" description="Disordered" evidence="20">
    <location>
        <begin position="496"/>
        <end position="527"/>
    </location>
</feature>
<dbReference type="GO" id="GO:0005643">
    <property type="term" value="C:nuclear pore"/>
    <property type="evidence" value="ECO:0007669"/>
    <property type="project" value="UniProtKB-SubCell"/>
</dbReference>
<keyword evidence="9" id="KW-0653">Protein transport</keyword>
<evidence type="ECO:0000256" key="13">
    <source>
        <dbReference type="ARBA" id="ARBA00023136"/>
    </source>
</evidence>
<feature type="compositionally biased region" description="Acidic residues" evidence="20">
    <location>
        <begin position="1615"/>
        <end position="1627"/>
    </location>
</feature>
<feature type="region of interest" description="Disordered" evidence="20">
    <location>
        <begin position="1197"/>
        <end position="1235"/>
    </location>
</feature>
<feature type="region of interest" description="Disordered" evidence="20">
    <location>
        <begin position="634"/>
        <end position="676"/>
    </location>
</feature>
<keyword evidence="12" id="KW-0906">Nuclear pore complex</keyword>
<feature type="compositionally biased region" description="Basic and acidic residues" evidence="20">
    <location>
        <begin position="1536"/>
        <end position="1549"/>
    </location>
</feature>
<feature type="region of interest" description="Disordered" evidence="20">
    <location>
        <begin position="2470"/>
        <end position="2631"/>
    </location>
</feature>
<feature type="region of interest" description="Disordered" evidence="20">
    <location>
        <begin position="1910"/>
        <end position="1941"/>
    </location>
</feature>
<evidence type="ECO:0000256" key="11">
    <source>
        <dbReference type="ARBA" id="ARBA00023125"/>
    </source>
</evidence>
<dbReference type="Gene3D" id="2.130.10.10">
    <property type="entry name" value="YVTN repeat-like/Quinoprotein amine dehydrogenase"/>
    <property type="match status" value="1"/>
</dbReference>
<comment type="caution">
    <text evidence="23">The sequence shown here is derived from an EMBL/GenBank/DDBJ whole genome shotgun (WGS) entry which is preliminary data.</text>
</comment>
<feature type="compositionally biased region" description="Polar residues" evidence="20">
    <location>
        <begin position="2587"/>
        <end position="2597"/>
    </location>
</feature>
<comment type="subcellular location">
    <subcellularLocation>
        <location evidence="2">Nucleus membrane</location>
    </subcellularLocation>
    <subcellularLocation>
        <location evidence="3">Nucleus</location>
        <location evidence="3">Nuclear pore complex</location>
    </subcellularLocation>
</comment>
<feature type="region of interest" description="Disordered" evidence="20">
    <location>
        <begin position="1285"/>
        <end position="1310"/>
    </location>
</feature>
<dbReference type="GO" id="GO:0006606">
    <property type="term" value="P:protein import into nucleus"/>
    <property type="evidence" value="ECO:0007669"/>
    <property type="project" value="TreeGrafter"/>
</dbReference>
<feature type="compositionally biased region" description="Polar residues" evidence="20">
    <location>
        <begin position="2766"/>
        <end position="2777"/>
    </location>
</feature>
<dbReference type="InterPro" id="IPR001876">
    <property type="entry name" value="Znf_RanBP2"/>
</dbReference>
<keyword evidence="10" id="KW-0811">Translocation</keyword>
<comment type="cofactor">
    <cofactor evidence="1">
        <name>Zn(2+)</name>
        <dbReference type="ChEBI" id="CHEBI:29105"/>
    </cofactor>
</comment>
<dbReference type="GO" id="GO:0017056">
    <property type="term" value="F:structural constituent of nuclear pore"/>
    <property type="evidence" value="ECO:0007669"/>
    <property type="project" value="TreeGrafter"/>
</dbReference>
<feature type="region of interest" description="Disordered" evidence="20">
    <location>
        <begin position="2355"/>
        <end position="2431"/>
    </location>
</feature>
<dbReference type="InterPro" id="IPR036443">
    <property type="entry name" value="Znf_RanBP2_sf"/>
</dbReference>
<keyword evidence="4" id="KW-0813">Transport</keyword>
<reference evidence="23" key="1">
    <citation type="submission" date="2023-08" db="EMBL/GenBank/DDBJ databases">
        <authorList>
            <person name="Audoor S."/>
            <person name="Bilcke G."/>
        </authorList>
    </citation>
    <scope>NUCLEOTIDE SEQUENCE</scope>
</reference>
<feature type="region of interest" description="Disordered" evidence="20">
    <location>
        <begin position="1067"/>
        <end position="1086"/>
    </location>
</feature>
<feature type="compositionally biased region" description="Low complexity" evidence="20">
    <location>
        <begin position="2598"/>
        <end position="2620"/>
    </location>
</feature>
<keyword evidence="8" id="KW-0862">Zinc</keyword>
<feature type="compositionally biased region" description="Polar residues" evidence="20">
    <location>
        <begin position="1856"/>
        <end position="1887"/>
    </location>
</feature>
<feature type="compositionally biased region" description="Low complexity" evidence="20">
    <location>
        <begin position="2910"/>
        <end position="2941"/>
    </location>
</feature>
<feature type="region of interest" description="Disordered" evidence="20">
    <location>
        <begin position="2910"/>
        <end position="2996"/>
    </location>
</feature>
<feature type="region of interest" description="Disordered" evidence="20">
    <location>
        <begin position="1422"/>
        <end position="1457"/>
    </location>
</feature>
<dbReference type="EMBL" id="CAKOGP040001869">
    <property type="protein sequence ID" value="CAJ1954588.1"/>
    <property type="molecule type" value="Genomic_DNA"/>
</dbReference>
<feature type="region of interest" description="Disordered" evidence="20">
    <location>
        <begin position="2680"/>
        <end position="2820"/>
    </location>
</feature>
<evidence type="ECO:0000256" key="17">
    <source>
        <dbReference type="ARBA" id="ARBA00078197"/>
    </source>
</evidence>
<dbReference type="InterPro" id="IPR015943">
    <property type="entry name" value="WD40/YVTN_repeat-like_dom_sf"/>
</dbReference>
<evidence type="ECO:0000256" key="4">
    <source>
        <dbReference type="ARBA" id="ARBA00022448"/>
    </source>
</evidence>
<feature type="compositionally biased region" description="Low complexity" evidence="20">
    <location>
        <begin position="2788"/>
        <end position="2809"/>
    </location>
</feature>
<feature type="compositionally biased region" description="Low complexity" evidence="20">
    <location>
        <begin position="664"/>
        <end position="676"/>
    </location>
</feature>
<evidence type="ECO:0000313" key="24">
    <source>
        <dbReference type="Proteomes" id="UP001295423"/>
    </source>
</evidence>
<feature type="domain" description="RanBP2-type" evidence="21">
    <location>
        <begin position="964"/>
        <end position="993"/>
    </location>
</feature>
<feature type="compositionally biased region" description="Polar residues" evidence="20">
    <location>
        <begin position="2942"/>
        <end position="2952"/>
    </location>
</feature>
<feature type="compositionally biased region" description="Basic and acidic residues" evidence="20">
    <location>
        <begin position="2495"/>
        <end position="2514"/>
    </location>
</feature>
<keyword evidence="6 19" id="KW-0863">Zinc-finger</keyword>
<dbReference type="GO" id="GO:0006405">
    <property type="term" value="P:RNA export from nucleus"/>
    <property type="evidence" value="ECO:0007669"/>
    <property type="project" value="TreeGrafter"/>
</dbReference>
<feature type="region of interest" description="Disordered" evidence="20">
    <location>
        <begin position="1527"/>
        <end position="1565"/>
    </location>
</feature>
<feature type="region of interest" description="Disordered" evidence="20">
    <location>
        <begin position="2288"/>
        <end position="2312"/>
    </location>
</feature>
<feature type="region of interest" description="Disordered" evidence="20">
    <location>
        <begin position="1823"/>
        <end position="1887"/>
    </location>
</feature>
<evidence type="ECO:0000256" key="10">
    <source>
        <dbReference type="ARBA" id="ARBA00023010"/>
    </source>
</evidence>
<dbReference type="Gene3D" id="4.10.1060.10">
    <property type="entry name" value="Zinc finger, RanBP2-type"/>
    <property type="match status" value="3"/>
</dbReference>
<keyword evidence="7" id="KW-0509">mRNA transport</keyword>
<keyword evidence="5" id="KW-0479">Metal-binding</keyword>
<dbReference type="PROSITE" id="PS50199">
    <property type="entry name" value="ZF_RANBP2_2"/>
    <property type="match status" value="3"/>
</dbReference>
<keyword evidence="13" id="KW-0472">Membrane</keyword>
<dbReference type="Pfam" id="PF00641">
    <property type="entry name" value="Zn_ribbon_RanBP"/>
    <property type="match status" value="3"/>
</dbReference>
<dbReference type="PROSITE" id="PS50222">
    <property type="entry name" value="EF_HAND_2"/>
    <property type="match status" value="2"/>
</dbReference>
<dbReference type="InterPro" id="IPR002048">
    <property type="entry name" value="EF_hand_dom"/>
</dbReference>
<feature type="region of interest" description="Disordered" evidence="20">
    <location>
        <begin position="550"/>
        <end position="580"/>
    </location>
</feature>
<dbReference type="SMART" id="SM00547">
    <property type="entry name" value="ZnF_RBZ"/>
    <property type="match status" value="3"/>
</dbReference>
<dbReference type="GO" id="GO:0003677">
    <property type="term" value="F:DNA binding"/>
    <property type="evidence" value="ECO:0007669"/>
    <property type="project" value="UniProtKB-KW"/>
</dbReference>
<feature type="compositionally biased region" description="Polar residues" evidence="20">
    <location>
        <begin position="2355"/>
        <end position="2369"/>
    </location>
</feature>
<feature type="domain" description="RanBP2-type" evidence="21">
    <location>
        <begin position="1649"/>
        <end position="1678"/>
    </location>
</feature>
<evidence type="ECO:0000256" key="18">
    <source>
        <dbReference type="ARBA" id="ARBA00079437"/>
    </source>
</evidence>
<dbReference type="Proteomes" id="UP001295423">
    <property type="component" value="Unassembled WGS sequence"/>
</dbReference>
<feature type="domain" description="EF-hand" evidence="22">
    <location>
        <begin position="1491"/>
        <end position="1526"/>
    </location>
</feature>
<dbReference type="GO" id="GO:0051028">
    <property type="term" value="P:mRNA transport"/>
    <property type="evidence" value="ECO:0007669"/>
    <property type="project" value="UniProtKB-KW"/>
</dbReference>
<dbReference type="GO" id="GO:0031965">
    <property type="term" value="C:nuclear membrane"/>
    <property type="evidence" value="ECO:0007669"/>
    <property type="project" value="UniProtKB-SubCell"/>
</dbReference>
<feature type="domain" description="RanBP2-type" evidence="21">
    <location>
        <begin position="1319"/>
        <end position="1348"/>
    </location>
</feature>
<name>A0AAD2FVW9_9STRA</name>
<evidence type="ECO:0000259" key="22">
    <source>
        <dbReference type="PROSITE" id="PS50222"/>
    </source>
</evidence>
<feature type="compositionally biased region" description="Gly residues" evidence="20">
    <location>
        <begin position="497"/>
        <end position="513"/>
    </location>
</feature>
<feature type="region of interest" description="Disordered" evidence="20">
    <location>
        <begin position="1615"/>
        <end position="1640"/>
    </location>
</feature>
<dbReference type="InterPro" id="IPR026054">
    <property type="entry name" value="Nucleoporin"/>
</dbReference>
<dbReference type="InterPro" id="IPR011992">
    <property type="entry name" value="EF-hand-dom_pair"/>
</dbReference>
<dbReference type="Gene3D" id="1.10.238.10">
    <property type="entry name" value="EF-hand"/>
    <property type="match status" value="3"/>
</dbReference>
<feature type="region of interest" description="Disordered" evidence="20">
    <location>
        <begin position="933"/>
        <end position="955"/>
    </location>
</feature>
<evidence type="ECO:0000256" key="9">
    <source>
        <dbReference type="ARBA" id="ARBA00022927"/>
    </source>
</evidence>
<feature type="compositionally biased region" description="Low complexity" evidence="20">
    <location>
        <begin position="2971"/>
        <end position="2982"/>
    </location>
</feature>
<organism evidence="23 24">
    <name type="scientific">Cylindrotheca closterium</name>
    <dbReference type="NCBI Taxonomy" id="2856"/>
    <lineage>
        <taxon>Eukaryota</taxon>
        <taxon>Sar</taxon>
        <taxon>Stramenopiles</taxon>
        <taxon>Ochrophyta</taxon>
        <taxon>Bacillariophyta</taxon>
        <taxon>Bacillariophyceae</taxon>
        <taxon>Bacillariophycidae</taxon>
        <taxon>Bacillariales</taxon>
        <taxon>Bacillariaceae</taxon>
        <taxon>Cylindrotheca</taxon>
    </lineage>
</organism>
<feature type="region of interest" description="Disordered" evidence="20">
    <location>
        <begin position="1736"/>
        <end position="1805"/>
    </location>
</feature>